<evidence type="ECO:0000313" key="4">
    <source>
        <dbReference type="EMBL" id="OUD09570.1"/>
    </source>
</evidence>
<dbReference type="Pfam" id="PF08282">
    <property type="entry name" value="Hydrolase_3"/>
    <property type="match status" value="2"/>
</dbReference>
<dbReference type="NCBIfam" id="TIGR01484">
    <property type="entry name" value="HAD-SF-IIB"/>
    <property type="match status" value="1"/>
</dbReference>
<dbReference type="SFLD" id="SFLDG01140">
    <property type="entry name" value="C2.B:_Phosphomannomutase_and_P"/>
    <property type="match status" value="1"/>
</dbReference>
<dbReference type="SFLD" id="SFLDS00003">
    <property type="entry name" value="Haloacid_Dehalogenase"/>
    <property type="match status" value="1"/>
</dbReference>
<keyword evidence="2" id="KW-0378">Hydrolase</keyword>
<keyword evidence="1" id="KW-0479">Metal-binding</keyword>
<proteinExistence type="predicted"/>
<dbReference type="NCBIfam" id="TIGR01486">
    <property type="entry name" value="HAD-SF-IIB-MPGP"/>
    <property type="match status" value="1"/>
</dbReference>
<dbReference type="Gene3D" id="3.40.50.1000">
    <property type="entry name" value="HAD superfamily/HAD-like"/>
    <property type="match status" value="1"/>
</dbReference>
<dbReference type="InterPro" id="IPR006379">
    <property type="entry name" value="HAD-SF_hydro_IIB"/>
</dbReference>
<dbReference type="InterPro" id="IPR006381">
    <property type="entry name" value="HAD-SF-IIB-MPGP"/>
</dbReference>
<reference evidence="4 5" key="1">
    <citation type="submission" date="2016-12" db="EMBL/GenBank/DDBJ databases">
        <title>The draft genome sequence of HSLHS2.</title>
        <authorList>
            <person name="Hu D."/>
            <person name="Wang L."/>
            <person name="Shao Z."/>
        </authorList>
    </citation>
    <scope>NUCLEOTIDE SEQUENCE [LARGE SCALE GENOMIC DNA]</scope>
    <source>
        <strain evidence="4">MCCC 1A06712</strain>
    </source>
</reference>
<keyword evidence="5" id="KW-1185">Reference proteome</keyword>
<dbReference type="AlphaFoldDB" id="A0A251WYL3"/>
<evidence type="ECO:0000313" key="5">
    <source>
        <dbReference type="Proteomes" id="UP000194664"/>
    </source>
</evidence>
<dbReference type="GO" id="GO:0050531">
    <property type="term" value="F:mannosyl-3-phosphoglycerate phosphatase activity"/>
    <property type="evidence" value="ECO:0007669"/>
    <property type="project" value="InterPro"/>
</dbReference>
<comment type="caution">
    <text evidence="4">The sequence shown here is derived from an EMBL/GenBank/DDBJ whole genome shotgun (WGS) entry which is preliminary data.</text>
</comment>
<evidence type="ECO:0000256" key="3">
    <source>
        <dbReference type="ARBA" id="ARBA00022842"/>
    </source>
</evidence>
<evidence type="ECO:0000256" key="2">
    <source>
        <dbReference type="ARBA" id="ARBA00022801"/>
    </source>
</evidence>
<dbReference type="RefSeq" id="WP_086450909.1">
    <property type="nucleotide sequence ID" value="NZ_MSPP01000002.1"/>
</dbReference>
<dbReference type="SUPFAM" id="SSF56784">
    <property type="entry name" value="HAD-like"/>
    <property type="match status" value="1"/>
</dbReference>
<dbReference type="GO" id="GO:0000287">
    <property type="term" value="F:magnesium ion binding"/>
    <property type="evidence" value="ECO:0007669"/>
    <property type="project" value="TreeGrafter"/>
</dbReference>
<gene>
    <name evidence="4" type="ORF">BVC71_06885</name>
</gene>
<dbReference type="PANTHER" id="PTHR10000">
    <property type="entry name" value="PHOSPHOSERINE PHOSPHATASE"/>
    <property type="match status" value="1"/>
</dbReference>
<dbReference type="GO" id="GO:0005829">
    <property type="term" value="C:cytosol"/>
    <property type="evidence" value="ECO:0007669"/>
    <property type="project" value="TreeGrafter"/>
</dbReference>
<dbReference type="Gene3D" id="3.30.980.20">
    <property type="entry name" value="Putative mannosyl-3-phosphoglycerate phosphatase, domain 2"/>
    <property type="match status" value="1"/>
</dbReference>
<accession>A0A251WYL3</accession>
<dbReference type="InterPro" id="IPR036412">
    <property type="entry name" value="HAD-like_sf"/>
</dbReference>
<dbReference type="SFLD" id="SFLDG01142">
    <property type="entry name" value="C2.B.2:_Mannosyl-3-phosphoglyc"/>
    <property type="match status" value="1"/>
</dbReference>
<sequence>MPRIVVFTDLDGTLLDHETYSWAPAQPALDLAKANDIPVVLASSKTAAEIAEIRTSIGFEHVPAIVENGAGILPAFAAAGDDHSAHDRIIATLNDLPADLRGGFEGFTDWGADGVARETGLPREQAIKAHARQFSEPGLWRGPADREAEFIDALMARGVHARRGGRYLTLSFGATKADRVSEIINDYAPCRSIALGDAPNDVEMLETADFGVIISNAHAKPLPPLPSEATGKIIRTTQDGPTGWNQAVTQFVSQYSPVHKNKEA</sequence>
<keyword evidence="3" id="KW-0460">Magnesium</keyword>
<name>A0A251WYL3_9RHOB</name>
<dbReference type="PANTHER" id="PTHR10000:SF8">
    <property type="entry name" value="HAD SUPERFAMILY HYDROLASE-LIKE, TYPE 3"/>
    <property type="match status" value="1"/>
</dbReference>
<protein>
    <submittedName>
        <fullName evidence="4">Mannosyl-3-phosphoglycerate phosphatase</fullName>
    </submittedName>
</protein>
<organism evidence="4 5">
    <name type="scientific">Marivivens niveibacter</name>
    <dbReference type="NCBI Taxonomy" id="1930667"/>
    <lineage>
        <taxon>Bacteria</taxon>
        <taxon>Pseudomonadati</taxon>
        <taxon>Pseudomonadota</taxon>
        <taxon>Alphaproteobacteria</taxon>
        <taxon>Rhodobacterales</taxon>
        <taxon>Paracoccaceae</taxon>
        <taxon>Marivivens group</taxon>
        <taxon>Marivivens</taxon>
    </lineage>
</organism>
<dbReference type="Proteomes" id="UP000194664">
    <property type="component" value="Unassembled WGS sequence"/>
</dbReference>
<evidence type="ECO:0000256" key="1">
    <source>
        <dbReference type="ARBA" id="ARBA00022723"/>
    </source>
</evidence>
<dbReference type="GO" id="GO:0051479">
    <property type="term" value="P:mannosylglycerate biosynthetic process"/>
    <property type="evidence" value="ECO:0007669"/>
    <property type="project" value="InterPro"/>
</dbReference>
<dbReference type="OrthoDB" id="193379at2"/>
<dbReference type="InterPro" id="IPR023214">
    <property type="entry name" value="HAD_sf"/>
</dbReference>
<dbReference type="EMBL" id="MSPP01000002">
    <property type="protein sequence ID" value="OUD09570.1"/>
    <property type="molecule type" value="Genomic_DNA"/>
</dbReference>